<accession>A0A6V8MQJ7</accession>
<dbReference type="Proteomes" id="UP000568888">
    <property type="component" value="Unassembled WGS sequence"/>
</dbReference>
<evidence type="ECO:0000313" key="3">
    <source>
        <dbReference type="Proteomes" id="UP000568888"/>
    </source>
</evidence>
<gene>
    <name evidence="2" type="ORF">GMPD_02570</name>
</gene>
<feature type="compositionally biased region" description="Basic and acidic residues" evidence="1">
    <location>
        <begin position="124"/>
        <end position="139"/>
    </location>
</feature>
<protein>
    <submittedName>
        <fullName evidence="2">Uncharacterized protein</fullName>
    </submittedName>
</protein>
<sequence length="139" mass="15297">MMFRFFNLEVNVCQVRDRLEAEIGDSDSDEGYRRGSAQAGQEGACGCEGGQIFQKGEYCDTTDHAKLEPPLPVGFFAMRGDAQPAGVTYTGHGDEDCRQIRGVERGVKEIAGDKKHQPAPTIGAERKNQVAKREEKSEM</sequence>
<comment type="caution">
    <text evidence="2">The sequence shown here is derived from an EMBL/GenBank/DDBJ whole genome shotgun (WGS) entry which is preliminary data.</text>
</comment>
<evidence type="ECO:0000256" key="1">
    <source>
        <dbReference type="SAM" id="MobiDB-lite"/>
    </source>
</evidence>
<feature type="region of interest" description="Disordered" evidence="1">
    <location>
        <begin position="111"/>
        <end position="139"/>
    </location>
</feature>
<feature type="region of interest" description="Disordered" evidence="1">
    <location>
        <begin position="24"/>
        <end position="44"/>
    </location>
</feature>
<proteinExistence type="predicted"/>
<evidence type="ECO:0000313" key="2">
    <source>
        <dbReference type="EMBL" id="GFO62338.1"/>
    </source>
</evidence>
<name>A0A6V8MQJ7_9BACT</name>
<organism evidence="2 3">
    <name type="scientific">Geomonas paludis</name>
    <dbReference type="NCBI Taxonomy" id="2740185"/>
    <lineage>
        <taxon>Bacteria</taxon>
        <taxon>Pseudomonadati</taxon>
        <taxon>Thermodesulfobacteriota</taxon>
        <taxon>Desulfuromonadia</taxon>
        <taxon>Geobacterales</taxon>
        <taxon>Geobacteraceae</taxon>
        <taxon>Geomonas</taxon>
    </lineage>
</organism>
<reference evidence="3" key="1">
    <citation type="submission" date="2020-06" db="EMBL/GenBank/DDBJ databases">
        <title>Draft genomic sequecing of Geomonas sp. Red736.</title>
        <authorList>
            <person name="Itoh H."/>
            <person name="Xu Z.X."/>
            <person name="Ushijima N."/>
            <person name="Masuda Y."/>
            <person name="Shiratori Y."/>
            <person name="Senoo K."/>
        </authorList>
    </citation>
    <scope>NUCLEOTIDE SEQUENCE [LARGE SCALE GENOMIC DNA]</scope>
    <source>
        <strain evidence="3">Red736</strain>
    </source>
</reference>
<dbReference type="EMBL" id="BLXY01000001">
    <property type="protein sequence ID" value="GFO62338.1"/>
    <property type="molecule type" value="Genomic_DNA"/>
</dbReference>
<dbReference type="AlphaFoldDB" id="A0A6V8MQJ7"/>